<accession>A0A7X2L0C8</accession>
<keyword evidence="1" id="KW-0378">Hydrolase</keyword>
<organism evidence="1 2">
    <name type="scientific">Paenibacillus monticola</name>
    <dbReference type="NCBI Taxonomy" id="2666075"/>
    <lineage>
        <taxon>Bacteria</taxon>
        <taxon>Bacillati</taxon>
        <taxon>Bacillota</taxon>
        <taxon>Bacilli</taxon>
        <taxon>Bacillales</taxon>
        <taxon>Paenibacillaceae</taxon>
        <taxon>Paenibacillus</taxon>
    </lineage>
</organism>
<name>A0A7X2L0C8_9BACL</name>
<dbReference type="AlphaFoldDB" id="A0A7X2L0C8"/>
<dbReference type="GO" id="GO:0009143">
    <property type="term" value="P:nucleoside triphosphate catabolic process"/>
    <property type="evidence" value="ECO:0007669"/>
    <property type="project" value="InterPro"/>
</dbReference>
<dbReference type="PANTHER" id="PTHR46523:SF1">
    <property type="entry name" value="DCTP PYROPHOSPHATASE 1"/>
    <property type="match status" value="1"/>
</dbReference>
<sequence>MNELIADVIRFRDVRGWTKRNNPKDIAISISLEASELLEHFQWGDWHEPAQNKREEIGDELADVLIYCITMADSMDFDIETIIRNKMVKNGQKYPLDPN</sequence>
<evidence type="ECO:0000313" key="1">
    <source>
        <dbReference type="EMBL" id="MRN52597.1"/>
    </source>
</evidence>
<dbReference type="Gene3D" id="1.10.287.1080">
    <property type="entry name" value="MazG-like"/>
    <property type="match status" value="1"/>
</dbReference>
<gene>
    <name evidence="1" type="ORF">GJB61_06255</name>
</gene>
<evidence type="ECO:0000313" key="2">
    <source>
        <dbReference type="Proteomes" id="UP000463051"/>
    </source>
</evidence>
<keyword evidence="2" id="KW-1185">Reference proteome</keyword>
<dbReference type="EMBL" id="WJXB01000002">
    <property type="protein sequence ID" value="MRN52597.1"/>
    <property type="molecule type" value="Genomic_DNA"/>
</dbReference>
<dbReference type="PIRSF" id="PIRSF029826">
    <property type="entry name" value="UCP029826_pph"/>
    <property type="match status" value="1"/>
</dbReference>
<protein>
    <submittedName>
        <fullName evidence="1">Nucleotide pyrophosphohydrolase</fullName>
    </submittedName>
</protein>
<dbReference type="Pfam" id="PF12643">
    <property type="entry name" value="MazG-like"/>
    <property type="match status" value="1"/>
</dbReference>
<proteinExistence type="predicted"/>
<dbReference type="CDD" id="cd11537">
    <property type="entry name" value="NTP-PPase_RS21-C6_like"/>
    <property type="match status" value="1"/>
</dbReference>
<dbReference type="SUPFAM" id="SSF101386">
    <property type="entry name" value="all-alpha NTP pyrophosphatases"/>
    <property type="match status" value="1"/>
</dbReference>
<dbReference type="Proteomes" id="UP000463051">
    <property type="component" value="Unassembled WGS sequence"/>
</dbReference>
<dbReference type="InterPro" id="IPR025984">
    <property type="entry name" value="DCTPP"/>
</dbReference>
<dbReference type="PANTHER" id="PTHR46523">
    <property type="entry name" value="DCTP PYROPHOSPHATASE 1"/>
    <property type="match status" value="1"/>
</dbReference>
<dbReference type="InterPro" id="IPR052555">
    <property type="entry name" value="dCTP_Pyrophosphatase"/>
</dbReference>
<dbReference type="GO" id="GO:0047429">
    <property type="term" value="F:nucleoside triphosphate diphosphatase activity"/>
    <property type="evidence" value="ECO:0007669"/>
    <property type="project" value="InterPro"/>
</dbReference>
<comment type="caution">
    <text evidence="1">The sequence shown here is derived from an EMBL/GenBank/DDBJ whole genome shotgun (WGS) entry which is preliminary data.</text>
</comment>
<dbReference type="RefSeq" id="WP_154117603.1">
    <property type="nucleotide sequence ID" value="NZ_WJXB01000002.1"/>
</dbReference>
<reference evidence="1 2" key="1">
    <citation type="submission" date="2019-11" db="EMBL/GenBank/DDBJ databases">
        <title>Paenibacillus monticola sp. nov., a novel PGPR strain isolated from mountain sample in China.</title>
        <authorList>
            <person name="Zhao Q."/>
            <person name="Li H.-P."/>
            <person name="Zhang J.-L."/>
        </authorList>
    </citation>
    <scope>NUCLEOTIDE SEQUENCE [LARGE SCALE GENOMIC DNA]</scope>
    <source>
        <strain evidence="1 2">LC-T2</strain>
    </source>
</reference>